<dbReference type="Proteomes" id="UP001597040">
    <property type="component" value="Unassembled WGS sequence"/>
</dbReference>
<comment type="caution">
    <text evidence="2">The sequence shown here is derived from an EMBL/GenBank/DDBJ whole genome shotgun (WGS) entry which is preliminary data.</text>
</comment>
<dbReference type="CDD" id="cd07067">
    <property type="entry name" value="HP_PGM_like"/>
    <property type="match status" value="1"/>
</dbReference>
<evidence type="ECO:0000256" key="1">
    <source>
        <dbReference type="ARBA" id="ARBA00022801"/>
    </source>
</evidence>
<dbReference type="InterPro" id="IPR029033">
    <property type="entry name" value="His_PPase_superfam"/>
</dbReference>
<keyword evidence="3" id="KW-1185">Reference proteome</keyword>
<dbReference type="SUPFAM" id="SSF53254">
    <property type="entry name" value="Phosphoglycerate mutase-like"/>
    <property type="match status" value="1"/>
</dbReference>
<keyword evidence="1" id="KW-0378">Hydrolase</keyword>
<dbReference type="RefSeq" id="WP_390360223.1">
    <property type="nucleotide sequence ID" value="NZ_JBHTKJ010000012.1"/>
</dbReference>
<name>A0ABW3LKJ4_9BACI</name>
<dbReference type="InterPro" id="IPR013078">
    <property type="entry name" value="His_Pase_superF_clade-1"/>
</dbReference>
<dbReference type="Pfam" id="PF00300">
    <property type="entry name" value="His_Phos_1"/>
    <property type="match status" value="1"/>
</dbReference>
<proteinExistence type="predicted"/>
<dbReference type="SMART" id="SM00855">
    <property type="entry name" value="PGAM"/>
    <property type="match status" value="1"/>
</dbReference>
<sequence length="211" mass="24416">MGTCNCLDVFLVRHGITDWNLEKRYLGHTDREVIKSELTRLDNLKNVLATTSFDSVYTSDLRRCLETLAYIQIPAKASIDTRLREINFGDWEGKNYQQLKDKQAYRNWIDNWENNPIPNGETASQFKARIDSFFNLCLQQQIGNAIGVKKRILIMTHGGVIRYLVSTYVPSTSFWDVSVKHGQATRLTFKKQKGEWLCSSLSAEPFQEKER</sequence>
<accession>A0ABW3LKJ4</accession>
<evidence type="ECO:0000313" key="2">
    <source>
        <dbReference type="EMBL" id="MFD1037811.1"/>
    </source>
</evidence>
<reference evidence="3" key="1">
    <citation type="journal article" date="2019" name="Int. J. Syst. Evol. Microbiol.">
        <title>The Global Catalogue of Microorganisms (GCM) 10K type strain sequencing project: providing services to taxonomists for standard genome sequencing and annotation.</title>
        <authorList>
            <consortium name="The Broad Institute Genomics Platform"/>
            <consortium name="The Broad Institute Genome Sequencing Center for Infectious Disease"/>
            <person name="Wu L."/>
            <person name="Ma J."/>
        </authorList>
    </citation>
    <scope>NUCLEOTIDE SEQUENCE [LARGE SCALE GENOMIC DNA]</scope>
    <source>
        <strain evidence="3">CCUG 56754</strain>
    </source>
</reference>
<dbReference type="Gene3D" id="3.40.50.1240">
    <property type="entry name" value="Phosphoglycerate mutase-like"/>
    <property type="match status" value="1"/>
</dbReference>
<dbReference type="PANTHER" id="PTHR46517">
    <property type="entry name" value="FRUCTOSE-2,6-BISPHOSPHATASE TIGAR"/>
    <property type="match status" value="1"/>
</dbReference>
<evidence type="ECO:0000313" key="3">
    <source>
        <dbReference type="Proteomes" id="UP001597040"/>
    </source>
</evidence>
<dbReference type="PANTHER" id="PTHR46517:SF1">
    <property type="entry name" value="FRUCTOSE-2,6-BISPHOSPHATASE TIGAR"/>
    <property type="match status" value="1"/>
</dbReference>
<dbReference type="InterPro" id="IPR051695">
    <property type="entry name" value="Phosphoglycerate_Mutase"/>
</dbReference>
<protein>
    <submittedName>
        <fullName evidence="2">Histidine phosphatase family protein</fullName>
    </submittedName>
</protein>
<gene>
    <name evidence="2" type="ORF">ACFQ3N_05230</name>
</gene>
<dbReference type="EMBL" id="JBHTKJ010000012">
    <property type="protein sequence ID" value="MFD1037811.1"/>
    <property type="molecule type" value="Genomic_DNA"/>
</dbReference>
<organism evidence="2 3">
    <name type="scientific">Virgibacillus byunsanensis</name>
    <dbReference type="NCBI Taxonomy" id="570945"/>
    <lineage>
        <taxon>Bacteria</taxon>
        <taxon>Bacillati</taxon>
        <taxon>Bacillota</taxon>
        <taxon>Bacilli</taxon>
        <taxon>Bacillales</taxon>
        <taxon>Bacillaceae</taxon>
        <taxon>Virgibacillus</taxon>
    </lineage>
</organism>